<keyword evidence="2" id="KW-0472">Membrane</keyword>
<name>A0A0H3LS08_BORBR</name>
<sequence length="304" mass="30895">MPHVRPSNAWRFLRTLWLGAWLAGWALLAQAQQLAPVPEFGARVVDQSGVLDAAQRQRLEAQLAALEQRKGAQVAVLIVPSTAPETIEQYATRAFEKWKIGRDKVDDGVLLLMASDDRALRIEVGYGLEGAIPDSAAGRIINEYIVPRLRAGDWPGAVQAGVTALERRIEGEELPPPAASGRDEGSRLAGIRGWLGENGIAALVVLLILPGPIAAALAGVGVAIYMQSISAGLAMALLVLGIKVIIKALPSGGGGGGGGGGGSGGGGFGGWRGGSRGGSGSGGFGGFRGGGGGRSGGGGASGRW</sequence>
<accession>A0A0H3LS08</accession>
<reference evidence="4 5" key="1">
    <citation type="journal article" date="2003" name="Nat. Genet.">
        <title>Comparative analysis of the genome sequences of Bordetella pertussis, Bordetella parapertussis and Bordetella bronchiseptica.</title>
        <authorList>
            <person name="Parkhill J."/>
            <person name="Sebaihia M."/>
            <person name="Preston A."/>
            <person name="Murphy L.D."/>
            <person name="Thomson N.R."/>
            <person name="Harris D.E."/>
            <person name="Holden M.T.G."/>
            <person name="Churcher C.M."/>
            <person name="Bentley S.D."/>
            <person name="Mungall K.L."/>
            <person name="Cerdeno-Tarraga A.-M."/>
            <person name="Temple L."/>
            <person name="James K.D."/>
            <person name="Harris B."/>
            <person name="Quail M.A."/>
            <person name="Achtman M."/>
            <person name="Atkin R."/>
            <person name="Baker S."/>
            <person name="Basham D."/>
            <person name="Bason N."/>
            <person name="Cherevach I."/>
            <person name="Chillingworth T."/>
            <person name="Collins M."/>
            <person name="Cronin A."/>
            <person name="Davis P."/>
            <person name="Doggett J."/>
            <person name="Feltwell T."/>
            <person name="Goble A."/>
            <person name="Hamlin N."/>
            <person name="Hauser H."/>
            <person name="Holroyd S."/>
            <person name="Jagels K."/>
            <person name="Leather S."/>
            <person name="Moule S."/>
            <person name="Norberczak H."/>
            <person name="O'Neil S."/>
            <person name="Ormond D."/>
            <person name="Price C."/>
            <person name="Rabbinowitsch E."/>
            <person name="Rutter S."/>
            <person name="Sanders M."/>
            <person name="Saunders D."/>
            <person name="Seeger K."/>
            <person name="Sharp S."/>
            <person name="Simmonds M."/>
            <person name="Skelton J."/>
            <person name="Squares R."/>
            <person name="Squares S."/>
            <person name="Stevens K."/>
            <person name="Unwin L."/>
            <person name="Whitehead S."/>
            <person name="Barrell B.G."/>
            <person name="Maskell D.J."/>
        </authorList>
    </citation>
    <scope>NUCLEOTIDE SEQUENCE [LARGE SCALE GENOMIC DNA]</scope>
    <source>
        <strain evidence="4 5">ATCC BAA-588 / NCTC 13252 / RB50</strain>
    </source>
</reference>
<evidence type="ECO:0000256" key="1">
    <source>
        <dbReference type="SAM" id="MobiDB-lite"/>
    </source>
</evidence>
<dbReference type="AlphaFoldDB" id="A0A0H3LS08"/>
<proteinExistence type="predicted"/>
<dbReference type="Pfam" id="PF04536">
    <property type="entry name" value="TPM_phosphatase"/>
    <property type="match status" value="1"/>
</dbReference>
<keyword evidence="2" id="KW-1133">Transmembrane helix</keyword>
<evidence type="ECO:0000313" key="4">
    <source>
        <dbReference type="EMBL" id="CAE35276.1"/>
    </source>
</evidence>
<dbReference type="Gene3D" id="3.10.310.50">
    <property type="match status" value="1"/>
</dbReference>
<dbReference type="InterPro" id="IPR007621">
    <property type="entry name" value="TPM_dom"/>
</dbReference>
<feature type="transmembrane region" description="Helical" evidence="2">
    <location>
        <begin position="200"/>
        <end position="225"/>
    </location>
</feature>
<dbReference type="HOGENOM" id="CLU_035211_0_1_4"/>
<evidence type="ECO:0000313" key="5">
    <source>
        <dbReference type="Proteomes" id="UP000001027"/>
    </source>
</evidence>
<dbReference type="RefSeq" id="WP_003815887.1">
    <property type="nucleotide sequence ID" value="NC_002927.3"/>
</dbReference>
<dbReference type="Proteomes" id="UP000001027">
    <property type="component" value="Chromosome"/>
</dbReference>
<dbReference type="GeneID" id="56476587"/>
<feature type="domain" description="TPM" evidence="3">
    <location>
        <begin position="44"/>
        <end position="167"/>
    </location>
</feature>
<dbReference type="PANTHER" id="PTHR30373:SF2">
    <property type="entry name" value="UPF0603 PROTEIN YGCG"/>
    <property type="match status" value="1"/>
</dbReference>
<dbReference type="PANTHER" id="PTHR30373">
    <property type="entry name" value="UPF0603 PROTEIN YGCG"/>
    <property type="match status" value="1"/>
</dbReference>
<protein>
    <submittedName>
        <fullName evidence="4">Membrane protein</fullName>
    </submittedName>
</protein>
<dbReference type="EMBL" id="BX640452">
    <property type="protein sequence ID" value="CAE35276.1"/>
    <property type="molecule type" value="Genomic_DNA"/>
</dbReference>
<feature type="region of interest" description="Disordered" evidence="1">
    <location>
        <begin position="282"/>
        <end position="304"/>
    </location>
</feature>
<evidence type="ECO:0000259" key="3">
    <source>
        <dbReference type="Pfam" id="PF04536"/>
    </source>
</evidence>
<gene>
    <name evidence="4" type="ordered locus">BB4912</name>
</gene>
<dbReference type="eggNOG" id="COG1512">
    <property type="taxonomic scope" value="Bacteria"/>
</dbReference>
<organism evidence="4 5">
    <name type="scientific">Bordetella bronchiseptica (strain ATCC BAA-588 / NCTC 13252 / RB50)</name>
    <name type="common">Alcaligenes bronchisepticus</name>
    <dbReference type="NCBI Taxonomy" id="257310"/>
    <lineage>
        <taxon>Bacteria</taxon>
        <taxon>Pseudomonadati</taxon>
        <taxon>Pseudomonadota</taxon>
        <taxon>Betaproteobacteria</taxon>
        <taxon>Burkholderiales</taxon>
        <taxon>Alcaligenaceae</taxon>
        <taxon>Bordetella</taxon>
    </lineage>
</organism>
<keyword evidence="2" id="KW-0812">Transmembrane</keyword>
<dbReference type="KEGG" id="bbr:BB4912"/>
<evidence type="ECO:0000256" key="2">
    <source>
        <dbReference type="SAM" id="Phobius"/>
    </source>
</evidence>